<dbReference type="Gene3D" id="1.10.10.2830">
    <property type="match status" value="1"/>
</dbReference>
<proteinExistence type="predicted"/>
<dbReference type="AlphaFoldDB" id="A0A7X9IK52"/>
<reference evidence="2 3" key="1">
    <citation type="journal article" date="2020" name="Biotechnol. Biofuels">
        <title>New insights from the biogas microbiome by comprehensive genome-resolved metagenomics of nearly 1600 species originating from multiple anaerobic digesters.</title>
        <authorList>
            <person name="Campanaro S."/>
            <person name="Treu L."/>
            <person name="Rodriguez-R L.M."/>
            <person name="Kovalovszki A."/>
            <person name="Ziels R.M."/>
            <person name="Maus I."/>
            <person name="Zhu X."/>
            <person name="Kougias P.G."/>
            <person name="Basile A."/>
            <person name="Luo G."/>
            <person name="Schluter A."/>
            <person name="Konstantinidis K.T."/>
            <person name="Angelidaki I."/>
        </authorList>
    </citation>
    <scope>NUCLEOTIDE SEQUENCE [LARGE SCALE GENOMIC DNA]</scope>
    <source>
        <strain evidence="2">AS27yjCOA_65</strain>
    </source>
</reference>
<comment type="caution">
    <text evidence="2">The sequence shown here is derived from an EMBL/GenBank/DDBJ whole genome shotgun (WGS) entry which is preliminary data.</text>
</comment>
<dbReference type="GO" id="GO:0007059">
    <property type="term" value="P:chromosome segregation"/>
    <property type="evidence" value="ECO:0007669"/>
    <property type="project" value="TreeGrafter"/>
</dbReference>
<dbReference type="InterPro" id="IPR004437">
    <property type="entry name" value="ParB/RepB/Spo0J"/>
</dbReference>
<sequence>IVDQRKEVSGETTLSIQLVENLQRTDLSPLERSQAIGVLSENYKLSVREIAAKLGISKSNVQRSLEILSLPDDLLNALKEGASESKILLLAKIEDPEVRAAYLKDLDVLTRSQLRDEMVKGKNAKIAGSVGKGALSAEDQRISDEIQRALGLKVRLIRNSPGSEGGKLSIDFYSSSDLQELFRKLVSAS</sequence>
<gene>
    <name evidence="2" type="ORF">GYA55_06570</name>
</gene>
<name>A0A7X9IK52_9DELT</name>
<evidence type="ECO:0000259" key="1">
    <source>
        <dbReference type="Pfam" id="PF17762"/>
    </source>
</evidence>
<dbReference type="InterPro" id="IPR050336">
    <property type="entry name" value="Chromosome_partition/occlusion"/>
</dbReference>
<dbReference type="GO" id="GO:0003700">
    <property type="term" value="F:DNA-binding transcription factor activity"/>
    <property type="evidence" value="ECO:0007669"/>
    <property type="project" value="InterPro"/>
</dbReference>
<feature type="non-terminal residue" evidence="2">
    <location>
        <position position="1"/>
    </location>
</feature>
<dbReference type="Proteomes" id="UP000524246">
    <property type="component" value="Unassembled WGS sequence"/>
</dbReference>
<dbReference type="InterPro" id="IPR041468">
    <property type="entry name" value="HTH_ParB/Spo0J"/>
</dbReference>
<dbReference type="PANTHER" id="PTHR33375:SF1">
    <property type="entry name" value="CHROMOSOME-PARTITIONING PROTEIN PARB-RELATED"/>
    <property type="match status" value="1"/>
</dbReference>
<dbReference type="GO" id="GO:0005694">
    <property type="term" value="C:chromosome"/>
    <property type="evidence" value="ECO:0007669"/>
    <property type="project" value="TreeGrafter"/>
</dbReference>
<organism evidence="2 3">
    <name type="scientific">SAR324 cluster bacterium</name>
    <dbReference type="NCBI Taxonomy" id="2024889"/>
    <lineage>
        <taxon>Bacteria</taxon>
        <taxon>Deltaproteobacteria</taxon>
        <taxon>SAR324 cluster</taxon>
    </lineage>
</organism>
<accession>A0A7X9IK52</accession>
<evidence type="ECO:0000313" key="3">
    <source>
        <dbReference type="Proteomes" id="UP000524246"/>
    </source>
</evidence>
<evidence type="ECO:0000313" key="2">
    <source>
        <dbReference type="EMBL" id="NMC62817.1"/>
    </source>
</evidence>
<dbReference type="GO" id="GO:0003677">
    <property type="term" value="F:DNA binding"/>
    <property type="evidence" value="ECO:0007669"/>
    <property type="project" value="InterPro"/>
</dbReference>
<dbReference type="NCBIfam" id="TIGR00180">
    <property type="entry name" value="parB_part"/>
    <property type="match status" value="1"/>
</dbReference>
<protein>
    <submittedName>
        <fullName evidence="2">ParB/RepB/Spo0J family partition protein</fullName>
    </submittedName>
</protein>
<dbReference type="Pfam" id="PF17762">
    <property type="entry name" value="HTH_ParB"/>
    <property type="match status" value="1"/>
</dbReference>
<dbReference type="SUPFAM" id="SSF109709">
    <property type="entry name" value="KorB DNA-binding domain-like"/>
    <property type="match status" value="1"/>
</dbReference>
<feature type="domain" description="ParB/Spo0J HTH" evidence="1">
    <location>
        <begin position="26"/>
        <end position="104"/>
    </location>
</feature>
<dbReference type="EMBL" id="JAAZON010000287">
    <property type="protein sequence ID" value="NMC62817.1"/>
    <property type="molecule type" value="Genomic_DNA"/>
</dbReference>
<dbReference type="PANTHER" id="PTHR33375">
    <property type="entry name" value="CHROMOSOME-PARTITIONING PROTEIN PARB-RELATED"/>
    <property type="match status" value="1"/>
</dbReference>